<dbReference type="InterPro" id="IPR059120">
    <property type="entry name" value="Cullin-like_AB"/>
</dbReference>
<sequence length="805" mass="92896">MRTGNTRKRSIPTVDTADKMGLRTAPSIDEIWGDMEVGLKEVYARQTMMPARYMQLYSRVYTFCTSVAYNSDSQRVGSRNRANRVPRGSNSGSIGAEFVGLDLYNHLKHFFQNYVENVYQKGRDLSGEDILNYFTTQWDSYRFSSKVVGGIFSYLNRHWIKRELDEGNEDIYEIYVLAIVTWKEFLFIHMRDSVTSAVLKLIERERNGEKISTKLISGVIQCYVELGVNENDTSITGQATSSSTTHVDRLPKLRVYRDYFEKRFIADTESYFANEAAEFIAANSVTEYMKKVEIRLKEEKERCDLYLHESTQDLLAKTLEKVLITKQLDLFQNEFGSLLESNKDSDLERMYTLCDRVENGLDELRLALEKHIARQGEAALDKISDMAVNDPKQYVSTILEVHKRYHSLVTCSFKNEPGFVQALDKACTSFINRNSVTKKANNTSKSPELLARYCDLLLKKSAKNPEENELEELLNQIMIVFKYIEDKDVFQKFYTKMLAKRLVNELSASDEAESNMISKLKQMCGFEYTSKLQRMFTDTSLSKDITERYKQYLATKNMNLGLDFSIMVLGSGVWPFSQSPVFDIPVQLTKCMESFNEFYQTQHTGRKLTWLLAQCRGELSAFGFQRKYTFTATTAQMAVLMLYNENTEMTLQHICDSTKLRREVVTQIAQALVKVELLSVAGSKIDIDANTSLATILRLNSDFSNKKLKVDLSKTMARAEIRQETVEVHKSVEDDRRLVVQAAIVRIMKMRKKMKHTQLITEVLAQLASRFKPKVPMIKKCIDILIEKEYLQRVENEKDLYEYLA</sequence>
<evidence type="ECO:0000256" key="1">
    <source>
        <dbReference type="ARBA" id="ARBA00004906"/>
    </source>
</evidence>
<dbReference type="GeneID" id="9938312"/>
<evidence type="ECO:0000256" key="7">
    <source>
        <dbReference type="RuleBase" id="RU003829"/>
    </source>
</evidence>
<dbReference type="AlphaFoldDB" id="A0A1I7VM06"/>
<dbReference type="FunCoup" id="A0A1I7VM06">
    <property type="interactions" value="2903"/>
</dbReference>
<dbReference type="Gene3D" id="1.20.1310.10">
    <property type="entry name" value="Cullin Repeats"/>
    <property type="match status" value="4"/>
</dbReference>
<dbReference type="GO" id="GO:0031625">
    <property type="term" value="F:ubiquitin protein ligase binding"/>
    <property type="evidence" value="ECO:0007669"/>
    <property type="project" value="InterPro"/>
</dbReference>
<dbReference type="GO" id="GO:0043066">
    <property type="term" value="P:negative regulation of apoptotic process"/>
    <property type="evidence" value="ECO:0007669"/>
    <property type="project" value="UniProtKB-ARBA"/>
</dbReference>
<dbReference type="FunFam" id="1.20.1310.10:FF:000011">
    <property type="entry name" value="Cullin 1"/>
    <property type="match status" value="1"/>
</dbReference>
<accession>A0A1I7VM06</accession>
<accession>A0A1S0UAD3</accession>
<dbReference type="Gene3D" id="3.30.230.130">
    <property type="entry name" value="Cullin, Chain C, Domain 2"/>
    <property type="match status" value="1"/>
</dbReference>
<gene>
    <name evidence="9 11" type="ORF">LOAG_00942</name>
</gene>
<dbReference type="KEGG" id="loa:LOAG_00942"/>
<dbReference type="SMART" id="SM00884">
    <property type="entry name" value="Cullin_Nedd8"/>
    <property type="match status" value="1"/>
</dbReference>
<evidence type="ECO:0000313" key="11">
    <source>
        <dbReference type="WBParaSite" id="EN70_4036"/>
    </source>
</evidence>
<dbReference type="Pfam" id="PF00888">
    <property type="entry name" value="Cullin"/>
    <property type="match status" value="1"/>
</dbReference>
<evidence type="ECO:0000313" key="9">
    <source>
        <dbReference type="EMBL" id="EFO27544.1"/>
    </source>
</evidence>
<reference evidence="9 10" key="1">
    <citation type="submission" date="2012-04" db="EMBL/GenBank/DDBJ databases">
        <title>The Genome Sequence of Loa loa.</title>
        <authorList>
            <consortium name="The Broad Institute Genome Sequencing Platform"/>
            <consortium name="Broad Institute Genome Sequencing Center for Infectious Disease"/>
            <person name="Nutman T.B."/>
            <person name="Fink D.L."/>
            <person name="Russ C."/>
            <person name="Young S."/>
            <person name="Zeng Q."/>
            <person name="Gargeya S."/>
            <person name="Alvarado L."/>
            <person name="Berlin A."/>
            <person name="Chapman S.B."/>
            <person name="Chen Z."/>
            <person name="Freedman E."/>
            <person name="Gellesch M."/>
            <person name="Goldberg J."/>
            <person name="Griggs A."/>
            <person name="Gujja S."/>
            <person name="Heilman E.R."/>
            <person name="Heiman D."/>
            <person name="Howarth C."/>
            <person name="Mehta T."/>
            <person name="Neiman D."/>
            <person name="Pearson M."/>
            <person name="Roberts A."/>
            <person name="Saif S."/>
            <person name="Shea T."/>
            <person name="Shenoy N."/>
            <person name="Sisk P."/>
            <person name="Stolte C."/>
            <person name="Sykes S."/>
            <person name="White J."/>
            <person name="Yandava C."/>
            <person name="Haas B."/>
            <person name="Henn M.R."/>
            <person name="Nusbaum C."/>
            <person name="Birren B."/>
        </authorList>
    </citation>
    <scope>NUCLEOTIDE SEQUENCE [LARGE SCALE GENOMIC DNA]</scope>
</reference>
<keyword evidence="3" id="KW-1017">Isopeptide bond</keyword>
<keyword evidence="4" id="KW-0833">Ubl conjugation pathway</keyword>
<dbReference type="WBParaSite" id="EN70_4036">
    <property type="protein sequence ID" value="EN70_4036"/>
    <property type="gene ID" value="EN70_4036"/>
</dbReference>
<evidence type="ECO:0000256" key="3">
    <source>
        <dbReference type="ARBA" id="ARBA00022499"/>
    </source>
</evidence>
<dbReference type="PROSITE" id="PS50069">
    <property type="entry name" value="CULLIN_2"/>
    <property type="match status" value="1"/>
</dbReference>
<dbReference type="FunFam" id="1.20.1310.10:FF:000023">
    <property type="entry name" value="cullin-1"/>
    <property type="match status" value="1"/>
</dbReference>
<protein>
    <submittedName>
        <fullName evidence="11">CULLIN_2 domain-containing protein</fullName>
    </submittedName>
</protein>
<evidence type="ECO:0000259" key="8">
    <source>
        <dbReference type="PROSITE" id="PS50069"/>
    </source>
</evidence>
<evidence type="ECO:0000256" key="2">
    <source>
        <dbReference type="ARBA" id="ARBA00006019"/>
    </source>
</evidence>
<reference evidence="11" key="2">
    <citation type="submission" date="2016-11" db="UniProtKB">
        <authorList>
            <consortium name="WormBaseParasite"/>
        </authorList>
    </citation>
    <scope>IDENTIFICATION</scope>
</reference>
<dbReference type="Gene3D" id="1.10.10.10">
    <property type="entry name" value="Winged helix-like DNA-binding domain superfamily/Winged helix DNA-binding domain"/>
    <property type="match status" value="1"/>
</dbReference>
<dbReference type="Proteomes" id="UP000095285">
    <property type="component" value="Unassembled WGS sequence"/>
</dbReference>
<dbReference type="OrthoDB" id="27073at2759"/>
<organism evidence="10 11">
    <name type="scientific">Loa loa</name>
    <name type="common">Eye worm</name>
    <name type="synonym">Filaria loa</name>
    <dbReference type="NCBI Taxonomy" id="7209"/>
    <lineage>
        <taxon>Eukaryota</taxon>
        <taxon>Metazoa</taxon>
        <taxon>Ecdysozoa</taxon>
        <taxon>Nematoda</taxon>
        <taxon>Chromadorea</taxon>
        <taxon>Rhabditida</taxon>
        <taxon>Spirurina</taxon>
        <taxon>Spiruromorpha</taxon>
        <taxon>Filarioidea</taxon>
        <taxon>Onchocercidae</taxon>
        <taxon>Loa</taxon>
    </lineage>
</organism>
<dbReference type="PROSITE" id="PS01256">
    <property type="entry name" value="CULLIN_1"/>
    <property type="match status" value="1"/>
</dbReference>
<comment type="similarity">
    <text evidence="2 6 7">Belongs to the cullin family.</text>
</comment>
<feature type="domain" description="Cullin family profile" evidence="8">
    <location>
        <begin position="445"/>
        <end position="673"/>
    </location>
</feature>
<dbReference type="STRING" id="7209.A0A1I7VM06"/>
<dbReference type="OMA" id="IREWDRY"/>
<dbReference type="FunFam" id="1.10.10.10:FF:000014">
    <property type="entry name" value="Cullin 1"/>
    <property type="match status" value="1"/>
</dbReference>
<dbReference type="GO" id="GO:1902532">
    <property type="term" value="P:negative regulation of intracellular signal transduction"/>
    <property type="evidence" value="ECO:0007669"/>
    <property type="project" value="UniProtKB-ARBA"/>
</dbReference>
<dbReference type="GO" id="GO:0010564">
    <property type="term" value="P:regulation of cell cycle process"/>
    <property type="evidence" value="ECO:0007669"/>
    <property type="project" value="UniProtKB-ARBA"/>
</dbReference>
<dbReference type="GO" id="GO:0019005">
    <property type="term" value="C:SCF ubiquitin ligase complex"/>
    <property type="evidence" value="ECO:0007669"/>
    <property type="project" value="UniProtKB-ARBA"/>
</dbReference>
<dbReference type="EMBL" id="JH712088">
    <property type="protein sequence ID" value="EFO27544.1"/>
    <property type="molecule type" value="Genomic_DNA"/>
</dbReference>
<dbReference type="FunFam" id="3.30.230.130:FF:000003">
    <property type="entry name" value="Cullin 2"/>
    <property type="match status" value="1"/>
</dbReference>
<dbReference type="SMART" id="SM00182">
    <property type="entry name" value="CULLIN"/>
    <property type="match status" value="1"/>
</dbReference>
<dbReference type="eggNOG" id="KOG2166">
    <property type="taxonomic scope" value="Eukaryota"/>
</dbReference>
<dbReference type="InParanoid" id="A0A1I7VM06"/>
<dbReference type="InterPro" id="IPR045093">
    <property type="entry name" value="Cullin"/>
</dbReference>
<dbReference type="InterPro" id="IPR016158">
    <property type="entry name" value="Cullin_homology"/>
</dbReference>
<dbReference type="InterPro" id="IPR001373">
    <property type="entry name" value="Cullin_N"/>
</dbReference>
<dbReference type="InterPro" id="IPR036390">
    <property type="entry name" value="WH_DNA-bd_sf"/>
</dbReference>
<dbReference type="CTD" id="9938312"/>
<dbReference type="Pfam" id="PF10557">
    <property type="entry name" value="Cullin_Nedd8"/>
    <property type="match status" value="1"/>
</dbReference>
<dbReference type="InterPro" id="IPR016157">
    <property type="entry name" value="Cullin_CS"/>
</dbReference>
<evidence type="ECO:0000313" key="10">
    <source>
        <dbReference type="Proteomes" id="UP000095285"/>
    </source>
</evidence>
<dbReference type="PANTHER" id="PTHR11932">
    <property type="entry name" value="CULLIN"/>
    <property type="match status" value="1"/>
</dbReference>
<dbReference type="InterPro" id="IPR016159">
    <property type="entry name" value="Cullin_repeat-like_dom_sf"/>
</dbReference>
<dbReference type="InterPro" id="IPR036317">
    <property type="entry name" value="Cullin_homology_sf"/>
</dbReference>
<comment type="pathway">
    <text evidence="1">Protein modification; protein ubiquitination.</text>
</comment>
<name>A0A1I7VM06_LOALO</name>
<dbReference type="SUPFAM" id="SSF74788">
    <property type="entry name" value="Cullin repeat-like"/>
    <property type="match status" value="1"/>
</dbReference>
<evidence type="ECO:0000256" key="4">
    <source>
        <dbReference type="ARBA" id="ARBA00022786"/>
    </source>
</evidence>
<dbReference type="GO" id="GO:0006511">
    <property type="term" value="P:ubiquitin-dependent protein catabolic process"/>
    <property type="evidence" value="ECO:0007669"/>
    <property type="project" value="InterPro"/>
</dbReference>
<dbReference type="Pfam" id="PF26557">
    <property type="entry name" value="Cullin_AB"/>
    <property type="match status" value="1"/>
</dbReference>
<dbReference type="FunFam" id="1.20.1310.10:FF:000019">
    <property type="entry name" value="Cullin 1"/>
    <property type="match status" value="1"/>
</dbReference>
<dbReference type="RefSeq" id="XP_020303961.1">
    <property type="nucleotide sequence ID" value="XM_020445600.1"/>
</dbReference>
<evidence type="ECO:0000256" key="5">
    <source>
        <dbReference type="ARBA" id="ARBA00022843"/>
    </source>
</evidence>
<dbReference type="SUPFAM" id="SSF46785">
    <property type="entry name" value="Winged helix' DNA-binding domain"/>
    <property type="match status" value="1"/>
</dbReference>
<dbReference type="FunFam" id="1.20.1310.10:FF:000007">
    <property type="entry name" value="Cullin 1"/>
    <property type="match status" value="1"/>
</dbReference>
<proteinExistence type="inferred from homology"/>
<keyword evidence="5" id="KW-0832">Ubl conjugation</keyword>
<dbReference type="InterPro" id="IPR036388">
    <property type="entry name" value="WH-like_DNA-bd_sf"/>
</dbReference>
<keyword evidence="10" id="KW-1185">Reference proteome</keyword>
<evidence type="ECO:0000256" key="6">
    <source>
        <dbReference type="PROSITE-ProRule" id="PRU00330"/>
    </source>
</evidence>
<dbReference type="InterPro" id="IPR019559">
    <property type="entry name" value="Cullin_neddylation_domain"/>
</dbReference>
<dbReference type="SUPFAM" id="SSF75632">
    <property type="entry name" value="Cullin homology domain"/>
    <property type="match status" value="1"/>
</dbReference>